<reference evidence="11" key="1">
    <citation type="submission" date="2025-08" db="UniProtKB">
        <authorList>
            <consortium name="RefSeq"/>
        </authorList>
    </citation>
    <scope>IDENTIFICATION</scope>
</reference>
<evidence type="ECO:0000256" key="6">
    <source>
        <dbReference type="ARBA" id="ARBA00022989"/>
    </source>
</evidence>
<keyword evidence="4" id="KW-0677">Repeat</keyword>
<dbReference type="Pfam" id="PF08150">
    <property type="entry name" value="FerB"/>
    <property type="match status" value="1"/>
</dbReference>
<keyword evidence="2 8" id="KW-0812">Transmembrane</keyword>
<dbReference type="CDD" id="cd04037">
    <property type="entry name" value="C2E_Ferlin"/>
    <property type="match status" value="1"/>
</dbReference>
<feature type="domain" description="C2" evidence="9">
    <location>
        <begin position="1263"/>
        <end position="1383"/>
    </location>
</feature>
<dbReference type="InterPro" id="IPR037724">
    <property type="entry name" value="C2E_Ferlin"/>
</dbReference>
<name>A0ABM4D655_HYDVU</name>
<feature type="domain" description="C2" evidence="9">
    <location>
        <begin position="1475"/>
        <end position="1626"/>
    </location>
</feature>
<protein>
    <submittedName>
        <fullName evidence="11">Otoferlin isoform X7</fullName>
    </submittedName>
</protein>
<keyword evidence="5" id="KW-0106">Calcium</keyword>
<dbReference type="GeneID" id="100205085"/>
<keyword evidence="3" id="KW-0479">Metal-binding</keyword>
<evidence type="ECO:0000256" key="1">
    <source>
        <dbReference type="ARBA" id="ARBA00004167"/>
    </source>
</evidence>
<dbReference type="CDD" id="cd08374">
    <property type="entry name" value="C2F_Ferlin"/>
    <property type="match status" value="1"/>
</dbReference>
<keyword evidence="6 8" id="KW-1133">Transmembrane helix</keyword>
<dbReference type="SMART" id="SM00239">
    <property type="entry name" value="C2"/>
    <property type="match status" value="5"/>
</dbReference>
<evidence type="ECO:0000256" key="5">
    <source>
        <dbReference type="ARBA" id="ARBA00022837"/>
    </source>
</evidence>
<dbReference type="InterPro" id="IPR037725">
    <property type="entry name" value="C2F_Ferlin"/>
</dbReference>
<dbReference type="PANTHER" id="PTHR12546">
    <property type="entry name" value="FER-1-LIKE"/>
    <property type="match status" value="1"/>
</dbReference>
<dbReference type="Proteomes" id="UP001652625">
    <property type="component" value="Chromosome 12"/>
</dbReference>
<sequence>MSINVKDIVIKHVPSRFKVLLWIYFRGGEQKVTNTVSSLKGIAQFQPQLWTFSKTIENESLTFELYQEKGGLYKLLGKCHIAFGKFQKSIVLKFYGNKFLNEKKKEIKIELDFELEYELPYDIMSIQHAGSHAVLFAGNLDENDESSDDLKIALPIPEIDIVEDWKVHIRIHQGKELFGKDCRPYVRLRILDEKSSTNVSDSANPVWEEEFMFSFKVIRAKLLDSVLHIKAITSKNFKKEKIGSAKFDLWTVYNETNHCIQKKWAVLQEVNSEEIKGYILVSISIYQTEEPVQLALNDEIDLESNLLLPIGYIAPRDVYSYSITVYKAESVAAAKHSIITAKEKVNISHPFIKIDFGGESESTKHVKKSVDPVFNQVIEFRDYFPPMYKRIKISLNCKQGGLESDEVLATHFIDLSDISYYGEDIDWIYADYGIDVVYPPTFGPCWINLYGSTTDFERHEYMNQGFSKGNSYRGRVLIEIQSNRLENLNSSDMKICKNVESYVEEKLKRENFLLFATFYEASMLEEKHKGKEICFEVSIGSCGIHDLNQSSINTKITIGNNDGSKNSYNLGLEPIEDRWPFTEPVKATLASSKNSCFLDFGTSKPNVFLEFNKADDSFRLHLIIVLKKIYNKIDNCLSIVDKTATTAVNVSTAAITQAFVTFSKQVHDVLLYYQALLNSNTLNKSDEFLAKRRMQTLEQLKKLFGDLRVQEATIAQKIEVLKIIKMQLGTIVNDPQQSFPDIFIWMIADKKRIAYTRVKAESVLNSQDLFFCAPYSGKLQSLFLQFYKFDKQERNQRFIQGKIEIRIWLGCSTNKPVNYLPSDDSFELPIDRSTPYPRHLEYKSDQKYILHAHIFQGRTVFGSDENGLSDPFARVMFGNNMEETWAVPKTRMPLWDQSFVFDKVTLYGTNSNMSLPVVLITLFDKDSNGEEFIGQAIASPRLITNDYVPAKLQLIPLYLGKQSVGDILASFELFPVDYDNLPELPSPVSRNQAYTKEPVMCVPVPRAIRPVLVSYKVELLFWGLRDLEKNSGIFGKRVQRPQVFADFSYNAMLPNGKSVNKLESTICRNAIRNPNFENPILIFDMDLPENTAWMPDCTFMVVDHSQFTNNKKIQFFATHTTHTIDRFIFNAEEFKTTYFEGSAPGSKISLSYMPKKKVTKETVINIEPVDNEEVVDWWTRFYASEKSQITDEENDLINITIYNHELEKEFNDFHDLFTTFPLVRGKQDAFKNEWDPRRIKGKFKGAIRLWRNEDLIKYKRQLKANEGTFSYLPPKAPVKVCVRIYCIMALGLTAKDIISGKSDPYIIVQFGKSKSGNPSKHVANNLNPEFGEVHEVEGTIPFDTTLTVQVYDFDRGAIRNELIGQTQIDIENRYFTKYRAKCGLPQEYKKQGVAKWRDIQSPTEIISELALRCKIDVDYKDSDSDQEEIAFAALKKFQRTDFKFVPEHVETRNLTHPNHPEVSQGKLLMWADIFPAGNLPPPVDIAKPKPVKYEIRIIIWNCSNVPCIDKSILLGNMPTSDIYVKGWLSGMPGKSQKTDIHYRSTDGSGMFNWRFIFQFDYYQAKRMFIFKKKLSPLSIDETEFYFPAELILECREADLIGSRKFGRLNIDLLKLPPYYIKSSGWTLEDWEERLKNKKEKKMSLFKYRNFKGWLPFMVPDEIDPKKNVEQGRVEIEIELVTEDEAKDRPVGIRREEPQALPKPDRPEESLGLFMNPFKMARLLWKSYKWFIFKVLLLLLLLLLIALFIYAFPGYLAKKTIGI</sequence>
<dbReference type="PROSITE" id="PS50004">
    <property type="entry name" value="C2"/>
    <property type="match status" value="5"/>
</dbReference>
<evidence type="ECO:0000313" key="11">
    <source>
        <dbReference type="RefSeq" id="XP_065669781.1"/>
    </source>
</evidence>
<feature type="transmembrane region" description="Helical" evidence="8">
    <location>
        <begin position="1729"/>
        <end position="1751"/>
    </location>
</feature>
<evidence type="ECO:0000313" key="10">
    <source>
        <dbReference type="Proteomes" id="UP001652625"/>
    </source>
</evidence>
<dbReference type="InterPro" id="IPR037721">
    <property type="entry name" value="Ferlin"/>
</dbReference>
<dbReference type="SMART" id="SM01201">
    <property type="entry name" value="FerB"/>
    <property type="match status" value="1"/>
</dbReference>
<dbReference type="CDD" id="cd04017">
    <property type="entry name" value="C2D_Ferlin"/>
    <property type="match status" value="1"/>
</dbReference>
<proteinExistence type="predicted"/>
<dbReference type="PANTHER" id="PTHR12546:SF60">
    <property type="entry name" value="MISFIRE, ISOFORM F"/>
    <property type="match status" value="1"/>
</dbReference>
<evidence type="ECO:0000256" key="2">
    <source>
        <dbReference type="ARBA" id="ARBA00022692"/>
    </source>
</evidence>
<accession>A0ABM4D655</accession>
<evidence type="ECO:0000256" key="8">
    <source>
        <dbReference type="SAM" id="Phobius"/>
    </source>
</evidence>
<dbReference type="CDD" id="cd04018">
    <property type="entry name" value="C2C_Ferlin"/>
    <property type="match status" value="1"/>
</dbReference>
<dbReference type="InterPro" id="IPR000008">
    <property type="entry name" value="C2_dom"/>
</dbReference>
<dbReference type="InterPro" id="IPR037722">
    <property type="entry name" value="C2C_Ferlin"/>
</dbReference>
<gene>
    <name evidence="11" type="primary">LOC100205085</name>
</gene>
<dbReference type="InterPro" id="IPR055072">
    <property type="entry name" value="Ferlin_DSRM"/>
</dbReference>
<evidence type="ECO:0000256" key="3">
    <source>
        <dbReference type="ARBA" id="ARBA00022723"/>
    </source>
</evidence>
<organism evidence="10 11">
    <name type="scientific">Hydra vulgaris</name>
    <name type="common">Hydra</name>
    <name type="synonym">Hydra attenuata</name>
    <dbReference type="NCBI Taxonomy" id="6087"/>
    <lineage>
        <taxon>Eukaryota</taxon>
        <taxon>Metazoa</taxon>
        <taxon>Cnidaria</taxon>
        <taxon>Hydrozoa</taxon>
        <taxon>Hydroidolina</taxon>
        <taxon>Anthoathecata</taxon>
        <taxon>Aplanulata</taxon>
        <taxon>Hydridae</taxon>
        <taxon>Hydra</taxon>
    </lineage>
</organism>
<dbReference type="InterPro" id="IPR032362">
    <property type="entry name" value="Ferlin_C"/>
</dbReference>
<comment type="subcellular location">
    <subcellularLocation>
        <location evidence="1">Membrane</location>
        <topology evidence="1">Single-pass membrane protein</topology>
    </subcellularLocation>
</comment>
<keyword evidence="10" id="KW-1185">Reference proteome</keyword>
<dbReference type="InterPro" id="IPR035892">
    <property type="entry name" value="C2_domain_sf"/>
</dbReference>
<dbReference type="Pfam" id="PF00168">
    <property type="entry name" value="C2"/>
    <property type="match status" value="4"/>
</dbReference>
<dbReference type="SMART" id="SM01202">
    <property type="entry name" value="FerI"/>
    <property type="match status" value="1"/>
</dbReference>
<dbReference type="Pfam" id="PF16165">
    <property type="entry name" value="Ferlin_C"/>
    <property type="match status" value="1"/>
</dbReference>
<dbReference type="InterPro" id="IPR012561">
    <property type="entry name" value="Ferlin_B-domain"/>
</dbReference>
<dbReference type="RefSeq" id="XP_065669781.1">
    <property type="nucleotide sequence ID" value="XM_065813709.1"/>
</dbReference>
<keyword evidence="7 8" id="KW-0472">Membrane</keyword>
<feature type="domain" description="C2" evidence="9">
    <location>
        <begin position="302"/>
        <end position="428"/>
    </location>
</feature>
<evidence type="ECO:0000256" key="7">
    <source>
        <dbReference type="ARBA" id="ARBA00023136"/>
    </source>
</evidence>
<evidence type="ECO:0000259" key="9">
    <source>
        <dbReference type="PROSITE" id="PS50004"/>
    </source>
</evidence>
<feature type="domain" description="C2" evidence="9">
    <location>
        <begin position="831"/>
        <end position="954"/>
    </location>
</feature>
<dbReference type="SUPFAM" id="SSF49562">
    <property type="entry name" value="C2 domain (Calcium/lipid-binding domain, CaLB)"/>
    <property type="match status" value="5"/>
</dbReference>
<dbReference type="Pfam" id="PF22901">
    <property type="entry name" value="dsrm_Ferlin"/>
    <property type="match status" value="1"/>
</dbReference>
<dbReference type="InterPro" id="IPR037723">
    <property type="entry name" value="C2D_Ferlin"/>
</dbReference>
<evidence type="ECO:0000256" key="4">
    <source>
        <dbReference type="ARBA" id="ARBA00022737"/>
    </source>
</evidence>
<dbReference type="InterPro" id="IPR012968">
    <property type="entry name" value="FerIin_dom"/>
</dbReference>
<dbReference type="Gene3D" id="2.60.40.150">
    <property type="entry name" value="C2 domain"/>
    <property type="match status" value="5"/>
</dbReference>
<feature type="domain" description="C2" evidence="9">
    <location>
        <begin position="146"/>
        <end position="265"/>
    </location>
</feature>